<accession>A0ABY8DQW5</accession>
<dbReference type="SUPFAM" id="SSF81296">
    <property type="entry name" value="E set domains"/>
    <property type="match status" value="1"/>
</dbReference>
<dbReference type="Proteomes" id="UP001229355">
    <property type="component" value="Chromosome 2"/>
</dbReference>
<gene>
    <name evidence="2" type="ORF">PZN02_004278</name>
</gene>
<proteinExistence type="predicted"/>
<dbReference type="EMBL" id="CP120374">
    <property type="protein sequence ID" value="WEX91361.1"/>
    <property type="molecule type" value="Genomic_DNA"/>
</dbReference>
<dbReference type="Pfam" id="PF03404">
    <property type="entry name" value="Mo-co_dimer"/>
    <property type="match status" value="1"/>
</dbReference>
<evidence type="ECO:0000259" key="1">
    <source>
        <dbReference type="Pfam" id="PF03404"/>
    </source>
</evidence>
<feature type="domain" description="Moybdenum cofactor oxidoreductase dimerisation" evidence="1">
    <location>
        <begin position="4"/>
        <end position="97"/>
    </location>
</feature>
<reference evidence="2 3" key="1">
    <citation type="submission" date="2023-03" db="EMBL/GenBank/DDBJ databases">
        <authorList>
            <person name="Kaur S."/>
            <person name="Espinosa-Saiz D."/>
            <person name="Velazquez E."/>
            <person name="Menendez E."/>
            <person name="diCenzo G.C."/>
        </authorList>
    </citation>
    <scope>NUCLEOTIDE SEQUENCE [LARGE SCALE GENOMIC DNA]</scope>
    <source>
        <strain evidence="2 3">LMG 24692</strain>
    </source>
</reference>
<sequence length="106" mass="11567">MAPESIIVAPAPDAVVALRESVEIWGWAWSFRGIASVQVSTDGGNTYRHATVQPRRGWTWQRFSLQWQPGLRGVAHLSARAIEAGGAAQPVEAVRNAVHTVRVIVE</sequence>
<protein>
    <submittedName>
        <fullName evidence="2">Ig-like domain-containing protein</fullName>
    </submittedName>
</protein>
<keyword evidence="3" id="KW-1185">Reference proteome</keyword>
<evidence type="ECO:0000313" key="2">
    <source>
        <dbReference type="EMBL" id="WEX91361.1"/>
    </source>
</evidence>
<dbReference type="InterPro" id="IPR014756">
    <property type="entry name" value="Ig_E-set"/>
</dbReference>
<organism evidence="2 3">
    <name type="scientific">Sinorhizobium garamanticum</name>
    <dbReference type="NCBI Taxonomy" id="680247"/>
    <lineage>
        <taxon>Bacteria</taxon>
        <taxon>Pseudomonadati</taxon>
        <taxon>Pseudomonadota</taxon>
        <taxon>Alphaproteobacteria</taxon>
        <taxon>Hyphomicrobiales</taxon>
        <taxon>Rhizobiaceae</taxon>
        <taxon>Sinorhizobium/Ensifer group</taxon>
        <taxon>Sinorhizobium</taxon>
    </lineage>
</organism>
<dbReference type="Gene3D" id="2.60.40.650">
    <property type="match status" value="1"/>
</dbReference>
<dbReference type="InterPro" id="IPR005066">
    <property type="entry name" value="MoCF_OxRdtse_dimer"/>
</dbReference>
<evidence type="ECO:0000313" key="3">
    <source>
        <dbReference type="Proteomes" id="UP001229355"/>
    </source>
</evidence>
<name>A0ABY8DQW5_9HYPH</name>